<accession>A0ABX7PRB7</accession>
<dbReference type="EMBL" id="CP022295">
    <property type="protein sequence ID" value="QSR28318.1"/>
    <property type="molecule type" value="Genomic_DNA"/>
</dbReference>
<reference evidence="1 2" key="1">
    <citation type="submission" date="2017-06" db="EMBL/GenBank/DDBJ databases">
        <title>Complete Genome Sequence of the Soil Carbazole-Degrading Bacterium Nocardioides aromaticivorans IC177.</title>
        <authorList>
            <person name="Vejarano F."/>
            <person name="Suzuki-Minakuchi C."/>
            <person name="Ohtsubo Y."/>
            <person name="Tsuda M."/>
            <person name="Okada K."/>
            <person name="Nojiri H."/>
        </authorList>
    </citation>
    <scope>NUCLEOTIDE SEQUENCE [LARGE SCALE GENOMIC DNA]</scope>
    <source>
        <strain evidence="1 2">IC177</strain>
    </source>
</reference>
<keyword evidence="2" id="KW-1185">Reference proteome</keyword>
<gene>
    <name evidence="1" type="ORF">CFH99_22095</name>
</gene>
<dbReference type="RefSeq" id="WP_036549017.1">
    <property type="nucleotide sequence ID" value="NZ_CP022295.1"/>
</dbReference>
<evidence type="ECO:0000313" key="2">
    <source>
        <dbReference type="Proteomes" id="UP000662818"/>
    </source>
</evidence>
<sequence>MRNSGIGRSAGRLSPLALALLVVALLLGTTGGAVAGALITGAQIKNGTVTGADIKDASLTHVDIADEPRAWGAMKNTTTNDFTTAAWTPVVSKSLSLARAGYLTVTASLYAEDDATLTGVGYLNYALRIDGKVVDAYKALDFQADGGPGQSGSTTLVVPAAKGSHTVQLVVSEDGSGSFLYGGEISAVYAPTGSASGLDFASRPTHGRVNH</sequence>
<name>A0ABX7PRB7_9ACTN</name>
<evidence type="ECO:0000313" key="1">
    <source>
        <dbReference type="EMBL" id="QSR28318.1"/>
    </source>
</evidence>
<organism evidence="1 2">
    <name type="scientific">Nocardioides aromaticivorans</name>
    <dbReference type="NCBI Taxonomy" id="200618"/>
    <lineage>
        <taxon>Bacteria</taxon>
        <taxon>Bacillati</taxon>
        <taxon>Actinomycetota</taxon>
        <taxon>Actinomycetes</taxon>
        <taxon>Propionibacteriales</taxon>
        <taxon>Nocardioidaceae</taxon>
        <taxon>Nocardioides</taxon>
    </lineage>
</organism>
<evidence type="ECO:0008006" key="3">
    <source>
        <dbReference type="Google" id="ProtNLM"/>
    </source>
</evidence>
<protein>
    <recommendedName>
        <fullName evidence="3">Glycosyl hydrolase family 98 putative carbohydrate-binding module domain-containing protein</fullName>
    </recommendedName>
</protein>
<dbReference type="Proteomes" id="UP000662818">
    <property type="component" value="Chromosome"/>
</dbReference>
<proteinExistence type="predicted"/>